<dbReference type="InterPro" id="IPR038559">
    <property type="entry name" value="XkdN-like_sf"/>
</dbReference>
<gene>
    <name evidence="1" type="ORF">DY048_07560</name>
</gene>
<sequence>MTEEENQNVTVNDFLAQNVKQPEAKEVRFDRFKTPFKIRAINTKELNQLQKDCSTTKRDRRTGQVMKNTDQEMLNNKMVQKALLVPDLTNEELQNSYGTIGDPMGTLNSMLLAGEYADLVQEIQEVSGFESADEMVDDVKK</sequence>
<dbReference type="RefSeq" id="WP_105988451.1">
    <property type="nucleotide sequence ID" value="NZ_POST01000007.1"/>
</dbReference>
<evidence type="ECO:0008006" key="3">
    <source>
        <dbReference type="Google" id="ProtNLM"/>
    </source>
</evidence>
<organism evidence="1 2">
    <name type="scientific">Apilactobacillus timberlakei</name>
    <dbReference type="NCBI Taxonomy" id="2008380"/>
    <lineage>
        <taxon>Bacteria</taxon>
        <taxon>Bacillati</taxon>
        <taxon>Bacillota</taxon>
        <taxon>Bacilli</taxon>
        <taxon>Lactobacillales</taxon>
        <taxon>Lactobacillaceae</taxon>
        <taxon>Apilactobacillus</taxon>
    </lineage>
</organism>
<reference evidence="1 2" key="1">
    <citation type="submission" date="2018-08" db="EMBL/GenBank/DDBJ databases">
        <title>Comparative genomics of wild bee and flower associated Lactobacillus reveals potential adaptation to the bee host.</title>
        <authorList>
            <person name="Vuong H.Q."/>
            <person name="Mcfrederick Q.S."/>
        </authorList>
    </citation>
    <scope>NUCLEOTIDE SEQUENCE [LARGE SCALE GENOMIC DNA]</scope>
    <source>
        <strain evidence="1 2">HV_04</strain>
    </source>
</reference>
<protein>
    <recommendedName>
        <fullName evidence="3">Phage portal protein</fullName>
    </recommendedName>
</protein>
<evidence type="ECO:0000313" key="1">
    <source>
        <dbReference type="EMBL" id="TPR12399.1"/>
    </source>
</evidence>
<dbReference type="EMBL" id="QUAM01000008">
    <property type="protein sequence ID" value="TPR12399.1"/>
    <property type="molecule type" value="Genomic_DNA"/>
</dbReference>
<accession>A0ABY2YW30</accession>
<proteinExistence type="predicted"/>
<dbReference type="InterPro" id="IPR014986">
    <property type="entry name" value="XkdN-like"/>
</dbReference>
<comment type="caution">
    <text evidence="1">The sequence shown here is derived from an EMBL/GenBank/DDBJ whole genome shotgun (WGS) entry which is preliminary data.</text>
</comment>
<dbReference type="Gene3D" id="3.30.2220.30">
    <property type="match status" value="1"/>
</dbReference>
<name>A0ABY2YW30_9LACO</name>
<keyword evidence="2" id="KW-1185">Reference proteome</keyword>
<dbReference type="Proteomes" id="UP000767392">
    <property type="component" value="Unassembled WGS sequence"/>
</dbReference>
<evidence type="ECO:0000313" key="2">
    <source>
        <dbReference type="Proteomes" id="UP000767392"/>
    </source>
</evidence>
<dbReference type="Pfam" id="PF08890">
    <property type="entry name" value="Phage_TAC_5"/>
    <property type="match status" value="1"/>
</dbReference>